<comment type="caution">
    <text evidence="1">The sequence shown here is derived from an EMBL/GenBank/DDBJ whole genome shotgun (WGS) entry which is preliminary data.</text>
</comment>
<name>A0A812K4S1_9DINO</name>
<sequence>MRNVQMSGESYTDEPLTSQVGAPALAVLRRKVVKSEEYEWRKGSKIYERIEVTDQQGQKHIKEVDTGRREQGEWIPQVRFREVEKNTLIAPTGICFRQLGAVSSNWQLSATPQICLNLANFDVNRLLQCQPETRTFEPQEMMQGGVSVNVNVNSGSTSRPPRPANRVLGVETRERVLPVGQEIHALGDVVWRYRASIKGMQGGGGSMAVLQPSQAGPFGFAYGSRDDVLLKKAASLRESNNGAMICGGLGICSMVFGTTLLRAYS</sequence>
<dbReference type="EMBL" id="CAJNJA010007120">
    <property type="protein sequence ID" value="CAE7220640.1"/>
    <property type="molecule type" value="Genomic_DNA"/>
</dbReference>
<dbReference type="AlphaFoldDB" id="A0A812K4S1"/>
<reference evidence="1" key="1">
    <citation type="submission" date="2021-02" db="EMBL/GenBank/DDBJ databases">
        <authorList>
            <person name="Dougan E. K."/>
            <person name="Rhodes N."/>
            <person name="Thang M."/>
            <person name="Chan C."/>
        </authorList>
    </citation>
    <scope>NUCLEOTIDE SEQUENCE</scope>
</reference>
<gene>
    <name evidence="1" type="ORF">SNEC2469_LOCUS2795</name>
</gene>
<protein>
    <submittedName>
        <fullName evidence="1">Uncharacterized protein</fullName>
    </submittedName>
</protein>
<dbReference type="Proteomes" id="UP000601435">
    <property type="component" value="Unassembled WGS sequence"/>
</dbReference>
<organism evidence="1 2">
    <name type="scientific">Symbiodinium necroappetens</name>
    <dbReference type="NCBI Taxonomy" id="1628268"/>
    <lineage>
        <taxon>Eukaryota</taxon>
        <taxon>Sar</taxon>
        <taxon>Alveolata</taxon>
        <taxon>Dinophyceae</taxon>
        <taxon>Suessiales</taxon>
        <taxon>Symbiodiniaceae</taxon>
        <taxon>Symbiodinium</taxon>
    </lineage>
</organism>
<proteinExistence type="predicted"/>
<accession>A0A812K4S1</accession>
<evidence type="ECO:0000313" key="1">
    <source>
        <dbReference type="EMBL" id="CAE7220640.1"/>
    </source>
</evidence>
<dbReference type="OrthoDB" id="414149at2759"/>
<keyword evidence="2" id="KW-1185">Reference proteome</keyword>
<evidence type="ECO:0000313" key="2">
    <source>
        <dbReference type="Proteomes" id="UP000601435"/>
    </source>
</evidence>